<feature type="region of interest" description="Disordered" evidence="2">
    <location>
        <begin position="2555"/>
        <end position="2589"/>
    </location>
</feature>
<feature type="compositionally biased region" description="Acidic residues" evidence="2">
    <location>
        <begin position="1830"/>
        <end position="1863"/>
    </location>
</feature>
<feature type="region of interest" description="Disordered" evidence="2">
    <location>
        <begin position="3850"/>
        <end position="3871"/>
    </location>
</feature>
<feature type="region of interest" description="Disordered" evidence="2">
    <location>
        <begin position="1267"/>
        <end position="1417"/>
    </location>
</feature>
<feature type="compositionally biased region" description="Acidic residues" evidence="2">
    <location>
        <begin position="1782"/>
        <end position="1800"/>
    </location>
</feature>
<dbReference type="EMBL" id="CDMZ01003569">
    <property type="protein sequence ID" value="CEM46841.1"/>
    <property type="molecule type" value="Genomic_DNA"/>
</dbReference>
<feature type="compositionally biased region" description="Basic and acidic residues" evidence="2">
    <location>
        <begin position="1272"/>
        <end position="1282"/>
    </location>
</feature>
<proteinExistence type="predicted"/>
<feature type="compositionally biased region" description="Basic and acidic residues" evidence="2">
    <location>
        <begin position="758"/>
        <end position="787"/>
    </location>
</feature>
<feature type="compositionally biased region" description="Basic and acidic residues" evidence="2">
    <location>
        <begin position="1801"/>
        <end position="1810"/>
    </location>
</feature>
<feature type="region of interest" description="Disordered" evidence="2">
    <location>
        <begin position="2177"/>
        <end position="2217"/>
    </location>
</feature>
<feature type="compositionally biased region" description="Acidic residues" evidence="2">
    <location>
        <begin position="1670"/>
        <end position="1679"/>
    </location>
</feature>
<feature type="compositionally biased region" description="Acidic residues" evidence="2">
    <location>
        <begin position="2564"/>
        <end position="2582"/>
    </location>
</feature>
<feature type="region of interest" description="Disordered" evidence="2">
    <location>
        <begin position="1759"/>
        <end position="1922"/>
    </location>
</feature>
<feature type="region of interest" description="Disordered" evidence="2">
    <location>
        <begin position="6506"/>
        <end position="6535"/>
    </location>
</feature>
<feature type="region of interest" description="Disordered" evidence="2">
    <location>
        <begin position="534"/>
        <end position="559"/>
    </location>
</feature>
<keyword evidence="1" id="KW-0175">Coiled coil</keyword>
<feature type="region of interest" description="Disordered" evidence="2">
    <location>
        <begin position="1934"/>
        <end position="1966"/>
    </location>
</feature>
<feature type="region of interest" description="Disordered" evidence="2">
    <location>
        <begin position="5097"/>
        <end position="5121"/>
    </location>
</feature>
<evidence type="ECO:0000256" key="1">
    <source>
        <dbReference type="SAM" id="Coils"/>
    </source>
</evidence>
<protein>
    <submittedName>
        <fullName evidence="3">Uncharacterized protein</fullName>
    </submittedName>
</protein>
<feature type="compositionally biased region" description="Basic and acidic residues" evidence="2">
    <location>
        <begin position="1628"/>
        <end position="1650"/>
    </location>
</feature>
<feature type="compositionally biased region" description="Basic and acidic residues" evidence="2">
    <location>
        <begin position="5101"/>
        <end position="5116"/>
    </location>
</feature>
<feature type="region of interest" description="Disordered" evidence="2">
    <location>
        <begin position="758"/>
        <end position="887"/>
    </location>
</feature>
<evidence type="ECO:0000313" key="3">
    <source>
        <dbReference type="EMBL" id="CEM46841.1"/>
    </source>
</evidence>
<feature type="compositionally biased region" description="Acidic residues" evidence="2">
    <location>
        <begin position="1367"/>
        <end position="1394"/>
    </location>
</feature>
<feature type="compositionally biased region" description="Basic and acidic residues" evidence="2">
    <location>
        <begin position="1357"/>
        <end position="1366"/>
    </location>
</feature>
<organism evidence="3">
    <name type="scientific">Chromera velia CCMP2878</name>
    <dbReference type="NCBI Taxonomy" id="1169474"/>
    <lineage>
        <taxon>Eukaryota</taxon>
        <taxon>Sar</taxon>
        <taxon>Alveolata</taxon>
        <taxon>Colpodellida</taxon>
        <taxon>Chromeraceae</taxon>
        <taxon>Chromera</taxon>
    </lineage>
</organism>
<feature type="region of interest" description="Disordered" evidence="2">
    <location>
        <begin position="1576"/>
        <end position="1705"/>
    </location>
</feature>
<reference evidence="3" key="1">
    <citation type="submission" date="2014-11" db="EMBL/GenBank/DDBJ databases">
        <authorList>
            <person name="Otto D Thomas"/>
            <person name="Naeem Raeece"/>
        </authorList>
    </citation>
    <scope>NUCLEOTIDE SEQUENCE</scope>
</reference>
<feature type="compositionally biased region" description="Polar residues" evidence="2">
    <location>
        <begin position="1767"/>
        <end position="1778"/>
    </location>
</feature>
<name>A0A0G4HRG7_9ALVE</name>
<feature type="compositionally biased region" description="Basic and acidic residues" evidence="2">
    <location>
        <begin position="1576"/>
        <end position="1586"/>
    </location>
</feature>
<feature type="compositionally biased region" description="Acidic residues" evidence="2">
    <location>
        <begin position="1298"/>
        <end position="1307"/>
    </location>
</feature>
<feature type="region of interest" description="Disordered" evidence="2">
    <location>
        <begin position="6162"/>
        <end position="6186"/>
    </location>
</feature>
<feature type="compositionally biased region" description="Basic and acidic residues" evidence="2">
    <location>
        <begin position="1142"/>
        <end position="1155"/>
    </location>
</feature>
<feature type="compositionally biased region" description="Basic and acidic residues" evidence="2">
    <location>
        <begin position="1886"/>
        <end position="1901"/>
    </location>
</feature>
<feature type="compositionally biased region" description="Acidic residues" evidence="2">
    <location>
        <begin position="796"/>
        <end position="832"/>
    </location>
</feature>
<feature type="compositionally biased region" description="Acidic residues" evidence="2">
    <location>
        <begin position="2989"/>
        <end position="3002"/>
    </location>
</feature>
<feature type="compositionally biased region" description="Acidic residues" evidence="2">
    <location>
        <begin position="1610"/>
        <end position="1623"/>
    </location>
</feature>
<dbReference type="VEuPathDB" id="CryptoDB:Cvel_8068"/>
<feature type="compositionally biased region" description="Basic and acidic residues" evidence="2">
    <location>
        <begin position="25"/>
        <end position="42"/>
    </location>
</feature>
<gene>
    <name evidence="3" type="ORF">Cvel_8068</name>
</gene>
<feature type="region of interest" description="Disordered" evidence="2">
    <location>
        <begin position="14"/>
        <end position="44"/>
    </location>
</feature>
<feature type="region of interest" description="Disordered" evidence="2">
    <location>
        <begin position="2989"/>
        <end position="3009"/>
    </location>
</feature>
<sequence>MMLSHSSTNAPAGFIGNFPSLRGGARREKGDSRAASSGEERISSYGRSRLSVLDDGLKAQWEGEGGKAAVLHAVLDAGGIEGEEARAFLDTLAQTPEAQWTPAQAERADLLVGVALNRAIPNTSGGKGAEGDLKTLRELEEKYPKSARGVVADLPAQMENDPFYKTLPPEKQAEWIRERALPPSTDVDADILTGKAKFTPDVGTALQEGRFRAEGSEADARFARNWVSEALSSATLPDVAATAKARLEETQKPDEEFGGIGPYPERWHKKKRVEPHQLEQIDRKAGLSPTDADQEYAAEEAAEEIALEMERAEWERKRGLLNAGLDPNRPEPRLKKERVTMEQVQQAADAYIKKEWGEKGNIPLLKSAEFQETLAEASDEEEKRQIIASELTRRREHLIKTAYEEENDGFPQLSPNERVNIYQMAQLPSNFDPKSHPLAQRFGFLVLKNGIIENDEAVYAEMAKPENDQDYWESWNPARLSLNDVFETMDHTVEWHKVYGMFSSPEYRTELAWEGKTMKHTDFTRKLATATGMTDDDLGFTDDEELTTDLGYDPETSDKIPDEELWKTHMSDHKIMDSDSYKQAVANKLREEKALLEAQEAGGGQIIDMSDFANQTTVTDSDAKPGRFGKRLDFGLYETLDELEVTDDLQQRAIDDFKKEKEKIKEFDRRQAEDEHEVAGRAMLAEALTTGDDRKVDVFEAYDIAETKRLLGGDLAEIERLQGSTVADDATTSDVFDAYYSRMGTLKATQEEMEHLRVYQSDPVKEKPRDYVRIERSKVKGDKEDKPKKPKAQGEGEGEGEGDEDGGEKDSEDAEEEKDADDEDEKDEEDYPEGGRDNEEVAAGKYELKEPGEEEDEDEKEALKKKTSDEEWDEADEQGGAGNRKELGEKAWQMNWLRTEWESLKHDLAIGREQELKDMYNDLLMLELTMEGGLKKNLADMNWEEIREKMNAGLLPHRSLDSFIHDASQRRMRAKDIGQSIPGMLPLTDAQYSEAYEATLSDEEKMKIQQDADMIRRFIYRPDKFSKEHGKADLEMRMQSDQLKTQFDAHEIKRLAVSGGLTSTELIEMFGRERALKAMELSREDLEKYEAFRRAAKETGHDHLLLTGPYDGTQIDRADELAADAEDTLAAHTNKPWSPYDSLKDPTAKKTAPDYKPETEKFVKDHENRLESMRPEIDRIKDRIKRGMKGDPEALREMIEFAEDSDDRETISSLEDLKKKFHQAEKELHMNPFREHRYDLFEAVRDRPELLAQLYLDAIRRGKILGGFDPNKMTDGDKRRMDPQGWLFPDVPKPKEEEKEEEADEEPGPVWRDLDEILGFEEEMELRKSDDMDRREDFRAVGEDKDSGGEGEDSDTGGEKEEKKDGEDLEVEAESDSAEEEGEGDEDDEEDFEEERERLGRLTGLSEPQNDVDGLPTTGEVRESIMGMGFSWDQAQKMMTNPTYLQQMRLEDLPPGVTQSQIARILLLIDPSLPVAKRKSPKIGDLDYTVAKRELPGFNEVRGDDNTLRPPTGPEGYAANVNFQQGYARYLKEKGGSDSMDERAFLEKLGERPPKPLVHNDGDIIRDSAGRVFYEKGREAGKEKRGGGGGMSSISDAIEEKRDKSRAVSGDEDEVEDDVDVDTMMDVYEGRPDENPQHYREMPWSKDGKLYHLPSGELVPHPNAEREYPTDPDEEEQETRDDQRKPSVPTNLPGEKSQPSWFNEDIMEFGDPDLREYQKIMKKAHKQYPDTIWVPPKKKYEKLLKGEAYEDYMESKEASIGRDTWEQTEAMNQNSVLRNWNEDEEEGESPDTEDEEESYDDFVREWKNRGSPDIPGFVKKRDKMLGEMVDSIEEIEREADEDGSEVEENEEEYESEQEDDEEAAGDHPSEDLGGFVNIQNYGVPTEYERSGLLEKQDRERSGGMLGDNVEMKEDEEEEVAEGLKEDLVENMLPASRPTLHGSSEAPGGTLPFDAEAPKVFPDWTPGKKKASAEEILEDVVQTLGADLSDEKREQIREDLRNSPSFRAGEVRFGKGEMERQLKWDLAPGLGKEEQTGEPDTTPIEELMKMDRSKMTTNQLLRLHNFRITQATNLKESQRRVEVAGRQLDRLQLSELRGMQEWVMDHPEMGTEEKSGLMKELAIRIRERERELDDQFTNQRVLEDNPEDWWEPVLHGQLSAVLDKANVWNFVPEGVNAFEPAPEEDPQDIRERGPMVTPDDFNKPQRTPEEEEALEKKRNRGGLKLRGNYMDYLSLVTGVSKKRLRPKIDALSEEEEAALVYQIRFAMGEVHENPDELAVAETQGDWLKLKREAAAGKNRDSVAFALREGVLKVKRERAALKAVREAAKAAKAAGRTFTKDEAAAVRADHILKITQEIAREHDELFKGYSAKQVADDQIKALEDIGMKGLATTIKSIRVHSHPKKKQKDPQTPMVKPEDIVRQTGYVITANRLVRYLLSEQKKEETGKIPKGSGGSLSQFRYEDIPYLRKCGVDIFNALLKDCQTDDHRELVLQAVKKEREVDAKILEASWSFDPENDAIPTEPPSKEEVDKMLSVASKSIADLDAALAAEKQAAAEAAEAAAAEGGEEASEEEEKGEDAEGEEGAAPPVKLSRFEKFKMDPINRWRFDQRAQWGEGFDDEEHLKAENDLINQQIGDADVTKWVGMTGDTRIFNRRGQDDKDKEWETPFDDPGSIGRGSSWRPDWDIGWGDFEDEIGIGEELPGGAGPVEQAEAELEYKYGRHLTDIDLVYASNDYQQQLRLGKEKFQRLKKLFDRRYGQLVPLYAYDLNFQKLSKEQQYELMDNSDPAAVRRDLIFYRNALVRHYGKAAKGHPKVFALIREVEAVVDRLDVVCQYVDEVERLVPFHPYDLATFGRDQYELITPTLPWSLQQIQEYGMKTGRDLGAAGFWESPERPDLHYESWDEYIQRRVAENEYAASEAAEDLETKFPMDLWKTPVDEIFGRKPRNYTELALQAASAPSDGEEGEDKDQKMNFPIRVTYEKLPEIEEEEVTVDEGDDLEPITDADPIPLLPRTQRDFQVRDHFLQQVMESGGEFNDMIKKVHELSPTEEDQIAAAKIQEQEEFFDTKNWEPEIADPFFEEREVDMNLIKEARRLKERRRRKTHDVGLAAAVEGLGDLVDTGFNNKEEETAAWQKELKEAAGVLEKQLQEPGLDAEERSSIEGNLEFVLMQSEKIQQELAAFSGWMPDIREQLRRARIIIEDPFAFADELAEVTDARARERALRKARREAMLRAFKRVKGEIEERTSQEESAGAKEIEEAEKWKAPPLESQQIDVKWKSAKTGKVLQGAWEPSDLRRLRGRKPERLPKDVREYAENLKEIESGVAEMRKLRSQLEAQADENFEHMKKEGLFPANETLDSFYDAMPRVSGTAESSLPEGVTEFEDELDAVEAANTGSDYGPLDEEMERLARKQQHELTFLEQQELSKYIRARKALALMEALNLATDILRVQDQVWKQMALLLRLLGADAAGRCKNPAKKKEYWRILPQLEEDIDDLAVISKGYVVDQVNRKFTTVTPIAHSFNARDLLKTLRVYIQEDGLENEALTRWFEIAESLPVQESPLNLISDLKTAIPNLRKMKESLTESTLTELTEAASEALTGPATQLRDFLRFAAVFKEFLRENSDQDLSPFGMIEERLEKVMKTAVRDRFYRNRLAVLQWLAEFEENQEFVKEKLEQMGLPSDPKTIAPIPPASSNPTFVQEVQDIADQLARLRESGRMITASQQARLNNLIFPASRYDRITDFFKTEWSQFNETFTQEVKDDEAWYAEVNEKIRTVHGAQAWVSEQIGRMRKDDVKANVDAMKQVDLETLWAGGGDLDEAQIHAISPYIHRIAMLDKRLAQFDSEAEATKDYSSDVTAGLRTPDKGQKEESMKWEEQEKRKISHILATAVNDPVEYAKAQCPSLIGSDFLRQLMDATEDDVEDLVELKDKTSRLAHELLTEIRLRKFVADALGNREIDVKKLFMQEKLQTLSATARKLVKKRLARMRVVHEGMQKDGILEKLEADPEGFKKELERAASIGTRVGTSSDVFAAAVSEKLSEWNECAEFVSALTDQTPQEVTNFVVSECKKPDAASLDDSWVKLVREKVIDAPTVSSSSALEDVRGSPEKMQLLLKNAQVEADDTPYQSQTAMFEVLRNEGDQLIEGTEKWVEGTGGLSAFLESPLWREVKSLQTDVSGVLDLEREREEITEAIKTCDETLRRIYAVNYDKETKKDDKKEFFTLLGVLKKQHAEVRQRVIDYRQKARAYGPGNVNDVVFENWASGALNMDGDKLEQLMDQIFALSSEKRAIVEARDQALRTKTESTDEEIDLRAKNFELINEVEKLIFQFEREHGGCGSKEEFAEFAAPKMNVTVNEMYGIITYIERQVAAEKELEEDLKVFKGPEENLQANLMKKITEQEIGEADSAKIDLMDSERGRFMFKDLKLGDPRDKAGQEAWEEMFRVVRAHTDSDEEAADIIQGGEDRKGILRKVIGVNKDAFVAPNEEEDPEKQIGFTPYVQGYSTRSAAQKHTRLFLRKNERVIEQMRVMGKDDAEIVEWIHQQFQNEHEKAGGTGVFSEVYEDLSLADEARMTEEEADLYRFAFASTMFKLKFPDGYPDASSRLSKLEYEVAQFNWAEAMAAELKKFNKFLRAKLEDKVLKGTVQAEHLGDWETELRIRREVAGKKEQRGLAEVEDALYAELQGKLPEGDYVERETARRQGEYSANFVFDYDEDPQNYSEADREVYEETVLVTALPYDFENASDEDRAALCGKVEGRSRLASQIKAKLRSALLDSIRPQIEQIVDAKVKADASIAEGDKESTKVLWTELTVQSASELMDGVLSDTSHKCAIARMSEDDQKQILSARIEKAMDLAALVGEAFDVAAKSLHAAVDALTPEQIEKTGKTKEQLHREAEARARDERFQNFVASSFKGDSASVWSLPGSLASIESMELRKKLEGEEKEKAEFFHEHYKRDRELHGLDRKTVEELLEERWKIEQILEGKDEKPATVASILEHDQRVADLSRKRYEMALRAVKSLSEDDYIKELEKQALDPSSPITPLDVELEKRARAEIHGLASLQVHRYGQPVHAMVEADIEALPIGTYEKDLLRGIVNDPSRIPVSKQDAKKKADRALQKQAEENQEELESFEAELREAGKSDQEIEDALKDFKADMASLSSKKGIIQMVDLLTSAMPSSSIANRVADAGKMIVADINNRWLATVMDDGARQQLRSMMFLESLGVDLDKALYLFNEKATQGASRSKRAKMAETMVAGHEKKIGQGRLPQDERVKLLRETEKALVPMLKSPKQTLDLLRRGGREPIVEELFEKGLAIEATKLVLGQKVISDLTPEQRTELYSQPDKKSFARYLDDALKLSSTIEEEETQIGRENLAEMNAQMDALPDDPEVDEDADDVVAVEQNDESDLDMAPQEELVHPTFGFLGSIGKELEAKADELQKEFEALPAEKRAFRYLTLISNALYGHTDQKKYADCTSALKAAEYLSKVSEAAADASGQEHSLIASLIGDTNMDLEAFDDQTVRTVVDAGRKMVKDVVAFKRNRLAEAMSEARVQAGKMVHNERLVNFLDHSASQRVLDDLTNDLQTQALSTTEKEAKELTVLKARALRGVAYRLSLPGGSGKEASSLVKEAEQEVMVEKFLQNLNGSGISKEVEAEFIQLVKSGAAGKKELDALVTGEISRQLQIVDSMKHQLGLESFASLSNVEKVMEEVEMKAKTEVQPDVRKSMEKQAKMLTREGAHMELRKRAEKAAALLKSKESLIEAQLETMFPLSKGKLTGVVADMCETKRKELLAAAQKEVAQQLADENFTGYLHLPLAAQLQPLLNYSPEGFDAEHVDNHPVFDFGAYTLKQQKEALDYVDTIGKLPDRFTELFGHEKLLEDLKKSGATEDEIATVESMLKKRYWEKKNKLETNPYAKETDEDWEFEDIDLPGGRKIKWRIREMEELEADVAKDPQDPTVMDGEEFMGKVHEAMRKLRGERRIRRPRELLSKLRFYSGIGGESFTGVSGRKKLDIVFENHMREEVAEDGDLDRVNALAEIGASVELLTKFGGMDTAEGRSEVRDLLRTADAIYKGETAPVDNSRPRLHEAVLEKVWDQNARDMANVRDWWAMSESAGTFWNHNTNMQKKIAKARQVVMESMQGWKSNPQEREKEMSAVEKLELRAWKEEQIQKADRETEAQVLGEAPPDTDEDPEKDIAEEYRKEVNPDGEGIFHPNQVEALKALWKDVPEIVDKKYNAPANAYKWTEEDEDRMNYDFEGRHIGDHGYALSAAEIFSVDENGTPLLTLPKLMPYHQKGDQVTLDHWWKFPDNTTAHKDIWYQDYWDKRHEKYTEARRAAMEAQKASVSAEDEGKEEPGVTHEDQINYYFKGITDTDERQDTIAEDIDAVPEVRDLVELRRTLRTDYLTSIGEPTNMVEFDPLKRSTALIANLALERPVKELSDEDKFCMKEVEVLKNAVGGWMRSAAGKERYVEWCFMENHEEMQDEKEKANLRMLLEVNAGWKGNTIPVPVMHVEPGSPEQPDFPRNLKKGKAGQPPKDVERRKREVLQQANIIKMAGRKGASNQGIL</sequence>
<feature type="coiled-coil region" evidence="1">
    <location>
        <begin position="3309"/>
        <end position="3336"/>
    </location>
</feature>
<feature type="region of interest" description="Disordered" evidence="2">
    <location>
        <begin position="1132"/>
        <end position="1155"/>
    </location>
</feature>
<evidence type="ECO:0000256" key="2">
    <source>
        <dbReference type="SAM" id="MobiDB-lite"/>
    </source>
</evidence>
<feature type="compositionally biased region" description="Basic and acidic residues" evidence="2">
    <location>
        <begin position="1325"/>
        <end position="1348"/>
    </location>
</feature>
<feature type="compositionally biased region" description="Acidic residues" evidence="2">
    <location>
        <begin position="534"/>
        <end position="547"/>
    </location>
</feature>
<feature type="compositionally biased region" description="Basic and acidic residues" evidence="2">
    <location>
        <begin position="3860"/>
        <end position="3871"/>
    </location>
</feature>
<accession>A0A0G4HRG7</accession>